<reference evidence="3" key="1">
    <citation type="journal article" date="2019" name="Int. J. Syst. Evol. Microbiol.">
        <title>The Global Catalogue of Microorganisms (GCM) 10K type strain sequencing project: providing services to taxonomists for standard genome sequencing and annotation.</title>
        <authorList>
            <consortium name="The Broad Institute Genomics Platform"/>
            <consortium name="The Broad Institute Genome Sequencing Center for Infectious Disease"/>
            <person name="Wu L."/>
            <person name="Ma J."/>
        </authorList>
    </citation>
    <scope>NUCLEOTIDE SEQUENCE [LARGE SCALE GENOMIC DNA]</scope>
    <source>
        <strain evidence="3">CGMCC 1.15304</strain>
    </source>
</reference>
<sequence length="262" mass="27614">MKSKKKVMIATAACALWTGPAVAADEATIFSYSFFEGAFVHDDLRTGGLQITDRDGVGDTTDDNFGTLSGDTGNGASARLSFELFGDGDRGFHIVTDYIQTSHAPVLNLTSLQGWSASGVLDAKQKEWRAAIGYHTLVGQKVSLFAEVGVVNSKVDFGTAALVLGGSTASADLGEASGSRTSVDAKLGVRAMVSERFEVTGFARYHGNGDIGTSDGGNRVDFSGKVRAGAGVLYRLNKRFAFGLDYEFGKPGRARLGARLSF</sequence>
<dbReference type="SUPFAM" id="SSF56925">
    <property type="entry name" value="OMPA-like"/>
    <property type="match status" value="1"/>
</dbReference>
<evidence type="ECO:0000256" key="1">
    <source>
        <dbReference type="SAM" id="SignalP"/>
    </source>
</evidence>
<dbReference type="EMBL" id="JBHSCR010000001">
    <property type="protein sequence ID" value="MFC4346420.1"/>
    <property type="molecule type" value="Genomic_DNA"/>
</dbReference>
<comment type="caution">
    <text evidence="2">The sequence shown here is derived from an EMBL/GenBank/DDBJ whole genome shotgun (WGS) entry which is preliminary data.</text>
</comment>
<dbReference type="RefSeq" id="WP_068150909.1">
    <property type="nucleotide sequence ID" value="NZ_JBHSCR010000001.1"/>
</dbReference>
<gene>
    <name evidence="2" type="ORF">ACFO5Q_01000</name>
</gene>
<feature type="signal peptide" evidence="1">
    <location>
        <begin position="1"/>
        <end position="23"/>
    </location>
</feature>
<name>A0ABV8U6U4_9PROT</name>
<protein>
    <recommendedName>
        <fullName evidence="4">Outer membrane protein beta-barrel domain-containing protein</fullName>
    </recommendedName>
</protein>
<dbReference type="InterPro" id="IPR011250">
    <property type="entry name" value="OMP/PagP_B-barrel"/>
</dbReference>
<evidence type="ECO:0008006" key="4">
    <source>
        <dbReference type="Google" id="ProtNLM"/>
    </source>
</evidence>
<keyword evidence="1" id="KW-0732">Signal</keyword>
<accession>A0ABV8U6U4</accession>
<proteinExistence type="predicted"/>
<feature type="chain" id="PRO_5046516940" description="Outer membrane protein beta-barrel domain-containing protein" evidence="1">
    <location>
        <begin position="24"/>
        <end position="262"/>
    </location>
</feature>
<organism evidence="2 3">
    <name type="scientific">Kordiimonas lipolytica</name>
    <dbReference type="NCBI Taxonomy" id="1662421"/>
    <lineage>
        <taxon>Bacteria</taxon>
        <taxon>Pseudomonadati</taxon>
        <taxon>Pseudomonadota</taxon>
        <taxon>Alphaproteobacteria</taxon>
        <taxon>Kordiimonadales</taxon>
        <taxon>Kordiimonadaceae</taxon>
        <taxon>Kordiimonas</taxon>
    </lineage>
</organism>
<evidence type="ECO:0000313" key="2">
    <source>
        <dbReference type="EMBL" id="MFC4346420.1"/>
    </source>
</evidence>
<keyword evidence="3" id="KW-1185">Reference proteome</keyword>
<dbReference type="Proteomes" id="UP001595776">
    <property type="component" value="Unassembled WGS sequence"/>
</dbReference>
<evidence type="ECO:0000313" key="3">
    <source>
        <dbReference type="Proteomes" id="UP001595776"/>
    </source>
</evidence>